<proteinExistence type="predicted"/>
<keyword evidence="3" id="KW-1185">Reference proteome</keyword>
<accession>A0A5C3QV14</accession>
<dbReference type="Proteomes" id="UP000305067">
    <property type="component" value="Unassembled WGS sequence"/>
</dbReference>
<feature type="compositionally biased region" description="Polar residues" evidence="1">
    <location>
        <begin position="345"/>
        <end position="355"/>
    </location>
</feature>
<name>A0A5C3QV14_9AGAR</name>
<feature type="compositionally biased region" description="Pro residues" evidence="1">
    <location>
        <begin position="330"/>
        <end position="341"/>
    </location>
</feature>
<gene>
    <name evidence="2" type="ORF">BDV98DRAFT_611076</name>
</gene>
<feature type="region of interest" description="Disordered" evidence="1">
    <location>
        <begin position="179"/>
        <end position="202"/>
    </location>
</feature>
<dbReference type="OrthoDB" id="3259897at2759"/>
<evidence type="ECO:0000256" key="1">
    <source>
        <dbReference type="SAM" id="MobiDB-lite"/>
    </source>
</evidence>
<dbReference type="STRING" id="1884261.A0A5C3QV14"/>
<evidence type="ECO:0000313" key="3">
    <source>
        <dbReference type="Proteomes" id="UP000305067"/>
    </source>
</evidence>
<dbReference type="Gene3D" id="2.60.40.640">
    <property type="match status" value="1"/>
</dbReference>
<feature type="region of interest" description="Disordered" evidence="1">
    <location>
        <begin position="329"/>
        <end position="357"/>
    </location>
</feature>
<dbReference type="EMBL" id="ML178818">
    <property type="protein sequence ID" value="TFL04670.1"/>
    <property type="molecule type" value="Genomic_DNA"/>
</dbReference>
<evidence type="ECO:0000313" key="2">
    <source>
        <dbReference type="EMBL" id="TFL04670.1"/>
    </source>
</evidence>
<feature type="compositionally biased region" description="Low complexity" evidence="1">
    <location>
        <begin position="1"/>
        <end position="16"/>
    </location>
</feature>
<dbReference type="AlphaFoldDB" id="A0A5C3QV14"/>
<protein>
    <submittedName>
        <fullName evidence="2">Uncharacterized protein</fullName>
    </submittedName>
</protein>
<feature type="region of interest" description="Disordered" evidence="1">
    <location>
        <begin position="1"/>
        <end position="30"/>
    </location>
</feature>
<reference evidence="2 3" key="1">
    <citation type="journal article" date="2019" name="Nat. Ecol. Evol.">
        <title>Megaphylogeny resolves global patterns of mushroom evolution.</title>
        <authorList>
            <person name="Varga T."/>
            <person name="Krizsan K."/>
            <person name="Foldi C."/>
            <person name="Dima B."/>
            <person name="Sanchez-Garcia M."/>
            <person name="Sanchez-Ramirez S."/>
            <person name="Szollosi G.J."/>
            <person name="Szarkandi J.G."/>
            <person name="Papp V."/>
            <person name="Albert L."/>
            <person name="Andreopoulos W."/>
            <person name="Angelini C."/>
            <person name="Antonin V."/>
            <person name="Barry K.W."/>
            <person name="Bougher N.L."/>
            <person name="Buchanan P."/>
            <person name="Buyck B."/>
            <person name="Bense V."/>
            <person name="Catcheside P."/>
            <person name="Chovatia M."/>
            <person name="Cooper J."/>
            <person name="Damon W."/>
            <person name="Desjardin D."/>
            <person name="Finy P."/>
            <person name="Geml J."/>
            <person name="Haridas S."/>
            <person name="Hughes K."/>
            <person name="Justo A."/>
            <person name="Karasinski D."/>
            <person name="Kautmanova I."/>
            <person name="Kiss B."/>
            <person name="Kocsube S."/>
            <person name="Kotiranta H."/>
            <person name="LaButti K.M."/>
            <person name="Lechner B.E."/>
            <person name="Liimatainen K."/>
            <person name="Lipzen A."/>
            <person name="Lukacs Z."/>
            <person name="Mihaltcheva S."/>
            <person name="Morgado L.N."/>
            <person name="Niskanen T."/>
            <person name="Noordeloos M.E."/>
            <person name="Ohm R.A."/>
            <person name="Ortiz-Santana B."/>
            <person name="Ovrebo C."/>
            <person name="Racz N."/>
            <person name="Riley R."/>
            <person name="Savchenko A."/>
            <person name="Shiryaev A."/>
            <person name="Soop K."/>
            <person name="Spirin V."/>
            <person name="Szebenyi C."/>
            <person name="Tomsovsky M."/>
            <person name="Tulloss R.E."/>
            <person name="Uehling J."/>
            <person name="Grigoriev I.V."/>
            <person name="Vagvolgyi C."/>
            <person name="Papp T."/>
            <person name="Martin F.M."/>
            <person name="Miettinen O."/>
            <person name="Hibbett D.S."/>
            <person name="Nagy L.G."/>
        </authorList>
    </citation>
    <scope>NUCLEOTIDE SEQUENCE [LARGE SCALE GENOMIC DNA]</scope>
    <source>
        <strain evidence="2 3">CBS 309.79</strain>
    </source>
</reference>
<organism evidence="2 3">
    <name type="scientific">Pterulicium gracile</name>
    <dbReference type="NCBI Taxonomy" id="1884261"/>
    <lineage>
        <taxon>Eukaryota</taxon>
        <taxon>Fungi</taxon>
        <taxon>Dikarya</taxon>
        <taxon>Basidiomycota</taxon>
        <taxon>Agaricomycotina</taxon>
        <taxon>Agaricomycetes</taxon>
        <taxon>Agaricomycetidae</taxon>
        <taxon>Agaricales</taxon>
        <taxon>Pleurotineae</taxon>
        <taxon>Pterulaceae</taxon>
        <taxon>Pterulicium</taxon>
    </lineage>
</organism>
<dbReference type="InterPro" id="IPR014752">
    <property type="entry name" value="Arrestin-like_C"/>
</dbReference>
<sequence>MSMRSPSPFSSLPPLRTRMRGDSVLDSRPPSSFHSTVIAPACVQTVPTYSNRTIYRALPLEVHLFSPSIKSVTYGNPNLSRLLSVYGEHDQIQGRVIVDPSCSNTGQLVVSIEGAFCYSGPEVIGSTAPRKHIFYTAQSTLFSAGDTTPRSALRETFSIRRRQSSSQLDSRKQETSYPFAFPLPQGLRPGEELPSSFSTRESTSSVFTDNTYEVTYKVTATWQSNDGDGKQALLDAPFVYSPDTEFLSFDGLEKEPDCWLEMPLKSDHRKMPFKCAMTLPNPATFPRTGSIPYFVVFSTTPRNPSLAKEIASDASISVSLIRQIVVNEPQPFPSLPTPPDTPSSMEDNSPPQSFANAPMRRLKKIASNTNLNRSSRAVDDSWNPPQSRLPTQIVFNESKIVQSSVCLGFPKRPRHRCAPNSHPPLESQSTLPDGLQKTKITLDTHMLPCIDWGGVRVKYYLDVSVLFGQDDTRARVPVRIC</sequence>